<dbReference type="KEGG" id="dvl:Dvul_1784"/>
<dbReference type="Gene3D" id="2.170.120.30">
    <property type="match status" value="2"/>
</dbReference>
<dbReference type="AlphaFoldDB" id="A0A0H3A925"/>
<keyword evidence="1" id="KW-0472">Membrane</keyword>
<name>A0A0H3A925_NITV4</name>
<dbReference type="InterPro" id="IPR053154">
    <property type="entry name" value="c-di-AMP_regulator"/>
</dbReference>
<protein>
    <submittedName>
        <fullName evidence="2">YbbR family protein</fullName>
    </submittedName>
</protein>
<accession>A0A0H3A925</accession>
<dbReference type="HOGENOM" id="CLU_074312_1_0_7"/>
<dbReference type="Pfam" id="PF07949">
    <property type="entry name" value="YbbR"/>
    <property type="match status" value="2"/>
</dbReference>
<dbReference type="PANTHER" id="PTHR37804:SF1">
    <property type="entry name" value="CDAA REGULATORY PROTEIN CDAR"/>
    <property type="match status" value="1"/>
</dbReference>
<keyword evidence="1" id="KW-1133">Transmembrane helix</keyword>
<keyword evidence="1" id="KW-0812">Transmembrane</keyword>
<evidence type="ECO:0000313" key="3">
    <source>
        <dbReference type="Proteomes" id="UP000009173"/>
    </source>
</evidence>
<reference evidence="3" key="1">
    <citation type="journal article" date="2009" name="Environ. Microbiol.">
        <title>Contribution of mobile genetic elements to Desulfovibrio vulgaris genome plasticity.</title>
        <authorList>
            <person name="Walker C.B."/>
            <person name="Stolyar S."/>
            <person name="Chivian D."/>
            <person name="Pinel N."/>
            <person name="Gabster J.A."/>
            <person name="Dehal P.S."/>
            <person name="He Z."/>
            <person name="Yang Z.K."/>
            <person name="Yen H.C."/>
            <person name="Zhou J."/>
            <person name="Wall J.D."/>
            <person name="Hazen T.C."/>
            <person name="Arkin A.P."/>
            <person name="Stahl D.A."/>
        </authorList>
    </citation>
    <scope>NUCLEOTIDE SEQUENCE [LARGE SCALE GENOMIC DNA]</scope>
    <source>
        <strain evidence="3">DP4</strain>
    </source>
</reference>
<evidence type="ECO:0000313" key="2">
    <source>
        <dbReference type="EMBL" id="ABM28801.1"/>
    </source>
</evidence>
<proteinExistence type="predicted"/>
<dbReference type="PANTHER" id="PTHR37804">
    <property type="entry name" value="CDAA REGULATORY PROTEIN CDAR"/>
    <property type="match status" value="1"/>
</dbReference>
<dbReference type="Proteomes" id="UP000009173">
    <property type="component" value="Chromosome"/>
</dbReference>
<organism evidence="2 3">
    <name type="scientific">Nitratidesulfovibrio vulgaris (strain DP4)</name>
    <name type="common">Desulfovibrio vulgaris</name>
    <dbReference type="NCBI Taxonomy" id="391774"/>
    <lineage>
        <taxon>Bacteria</taxon>
        <taxon>Pseudomonadati</taxon>
        <taxon>Thermodesulfobacteriota</taxon>
        <taxon>Desulfovibrionia</taxon>
        <taxon>Desulfovibrionales</taxon>
        <taxon>Desulfovibrionaceae</taxon>
        <taxon>Nitratidesulfovibrio</taxon>
    </lineage>
</organism>
<dbReference type="EMBL" id="CP000527">
    <property type="protein sequence ID" value="ABM28801.1"/>
    <property type="molecule type" value="Genomic_DNA"/>
</dbReference>
<dbReference type="RefSeq" id="WP_010938577.1">
    <property type="nucleotide sequence ID" value="NC_008751.1"/>
</dbReference>
<dbReference type="Gene3D" id="2.170.120.40">
    <property type="entry name" value="YbbR-like domain"/>
    <property type="match status" value="1"/>
</dbReference>
<evidence type="ECO:0000256" key="1">
    <source>
        <dbReference type="SAM" id="Phobius"/>
    </source>
</evidence>
<gene>
    <name evidence="2" type="ordered locus">Dvul_1784</name>
</gene>
<dbReference type="SMR" id="A0A0H3A925"/>
<sequence>MRSNWLYMLMACVMSVTMWYMVTGQERVETLIEVRVEFKGMPAGLIVRDGLVKKVSVRLRGPKGLMRSINEASLTYAVDLSTLKKGTSIVPVVVEKLPITRAFEVVEVTPSRLVLEVDSVAEREVPVDARVTGTVAPDVVVEGLRFTPAKVRVRGPESVVDALRKLHAEVPPPPADTVGDVLVDVPVVVPELVESTPAQLQVAYRVTIARREVVLSRQVRFDDIQGLRIKVAPAKVSIRAELPRSQASDAEVLKSIEARIELPEDVAPGVLHLPVHTVSPDGVRVDEVVPDTVTVTIQKR</sequence>
<feature type="transmembrane region" description="Helical" evidence="1">
    <location>
        <begin position="5"/>
        <end position="22"/>
    </location>
</feature>
<dbReference type="InterPro" id="IPR012505">
    <property type="entry name" value="YbbR"/>
</dbReference>